<dbReference type="RefSeq" id="WP_068120436.1">
    <property type="nucleotide sequence ID" value="NZ_CCXJ01000275.1"/>
</dbReference>
<evidence type="ECO:0000313" key="1">
    <source>
        <dbReference type="EMBL" id="MDP9821753.1"/>
    </source>
</evidence>
<dbReference type="GO" id="GO:0016746">
    <property type="term" value="F:acyltransferase activity"/>
    <property type="evidence" value="ECO:0007669"/>
    <property type="project" value="UniProtKB-KW"/>
</dbReference>
<name>A0ABT9NMV4_9ACTN</name>
<gene>
    <name evidence="1" type="ORF">J2S59_001562</name>
</gene>
<keyword evidence="2" id="KW-1185">Reference proteome</keyword>
<dbReference type="EMBL" id="JAUSQM010000001">
    <property type="protein sequence ID" value="MDP9821753.1"/>
    <property type="molecule type" value="Genomic_DNA"/>
</dbReference>
<accession>A0ABT9NMV4</accession>
<evidence type="ECO:0000313" key="2">
    <source>
        <dbReference type="Proteomes" id="UP001240447"/>
    </source>
</evidence>
<comment type="caution">
    <text evidence="1">The sequence shown here is derived from an EMBL/GenBank/DDBJ whole genome shotgun (WGS) entry which is preliminary data.</text>
</comment>
<organism evidence="1 2">
    <name type="scientific">Nocardioides massiliensis</name>
    <dbReference type="NCBI Taxonomy" id="1325935"/>
    <lineage>
        <taxon>Bacteria</taxon>
        <taxon>Bacillati</taxon>
        <taxon>Actinomycetota</taxon>
        <taxon>Actinomycetes</taxon>
        <taxon>Propionibacteriales</taxon>
        <taxon>Nocardioidaceae</taxon>
        <taxon>Nocardioides</taxon>
    </lineage>
</organism>
<keyword evidence="1" id="KW-0808">Transferase</keyword>
<reference evidence="1 2" key="1">
    <citation type="submission" date="2023-07" db="EMBL/GenBank/DDBJ databases">
        <title>Sequencing the genomes of 1000 actinobacteria strains.</title>
        <authorList>
            <person name="Klenk H.-P."/>
        </authorList>
    </citation>
    <scope>NUCLEOTIDE SEQUENCE [LARGE SCALE GENOMIC DNA]</scope>
    <source>
        <strain evidence="1 2">GD13</strain>
    </source>
</reference>
<protein>
    <submittedName>
        <fullName evidence="1">Lauroyl/myristoyl acyltransferase</fullName>
    </submittedName>
</protein>
<sequence length="284" mass="31114">MKPSTELRIGRVRGMVPRGLLPAYVAARTRLAWRQEKVRENARAEMRFVLEHTRPDADVEAAARRYVERQIWRSELRWHIDLVTHQQVEGLEHLLAARDLGRGVLLSHMHHGHFEGAMATLGRHGVVLHALGSGHLLDSASPGWMQQHAKVALAGGAIPVVADAGVDAMVEILTSGGILTMASDVPGRTPMRCLGRDLIGSFGAVRLAMGTGAQVVVMTSELRDGFLPVVKLHPAFDPQEFPEPQKLLEAVLGAHEPYLVRWPELYDIPTSHWGVPEPAPDGSA</sequence>
<keyword evidence="1" id="KW-0012">Acyltransferase</keyword>
<dbReference type="Proteomes" id="UP001240447">
    <property type="component" value="Unassembled WGS sequence"/>
</dbReference>
<proteinExistence type="predicted"/>